<dbReference type="AlphaFoldDB" id="A0A1X2G9H4"/>
<dbReference type="PANTHER" id="PTHR15615">
    <property type="match status" value="1"/>
</dbReference>
<gene>
    <name evidence="1" type="ORF">DM01DRAFT_1292077</name>
</gene>
<dbReference type="GO" id="GO:0005634">
    <property type="term" value="C:nucleus"/>
    <property type="evidence" value="ECO:0007669"/>
    <property type="project" value="TreeGrafter"/>
</dbReference>
<dbReference type="STRING" id="101127.A0A1X2G9H4"/>
<dbReference type="OrthoDB" id="1060854at2759"/>
<dbReference type="GO" id="GO:0000307">
    <property type="term" value="C:cyclin-dependent protein kinase holoenzyme complex"/>
    <property type="evidence" value="ECO:0007669"/>
    <property type="project" value="TreeGrafter"/>
</dbReference>
<dbReference type="Proteomes" id="UP000242146">
    <property type="component" value="Unassembled WGS sequence"/>
</dbReference>
<organism evidence="1 2">
    <name type="scientific">Hesseltinella vesiculosa</name>
    <dbReference type="NCBI Taxonomy" id="101127"/>
    <lineage>
        <taxon>Eukaryota</taxon>
        <taxon>Fungi</taxon>
        <taxon>Fungi incertae sedis</taxon>
        <taxon>Mucoromycota</taxon>
        <taxon>Mucoromycotina</taxon>
        <taxon>Mucoromycetes</taxon>
        <taxon>Mucorales</taxon>
        <taxon>Cunninghamellaceae</taxon>
        <taxon>Hesseltinella</taxon>
    </lineage>
</organism>
<keyword evidence="2" id="KW-1185">Reference proteome</keyword>
<dbReference type="GO" id="GO:0016538">
    <property type="term" value="F:cyclin-dependent protein serine/threonine kinase regulator activity"/>
    <property type="evidence" value="ECO:0007669"/>
    <property type="project" value="TreeGrafter"/>
</dbReference>
<comment type="caution">
    <text evidence="1">The sequence shown here is derived from an EMBL/GenBank/DDBJ whole genome shotgun (WGS) entry which is preliminary data.</text>
</comment>
<dbReference type="InterPro" id="IPR013922">
    <property type="entry name" value="Cyclin_PHO80-like"/>
</dbReference>
<dbReference type="SUPFAM" id="SSF47954">
    <property type="entry name" value="Cyclin-like"/>
    <property type="match status" value="1"/>
</dbReference>
<dbReference type="PANTHER" id="PTHR15615:SF94">
    <property type="entry name" value="PHO85 CYCLIN-6-RELATED"/>
    <property type="match status" value="1"/>
</dbReference>
<dbReference type="GO" id="GO:0019901">
    <property type="term" value="F:protein kinase binding"/>
    <property type="evidence" value="ECO:0007669"/>
    <property type="project" value="InterPro"/>
</dbReference>
<proteinExistence type="predicted"/>
<evidence type="ECO:0000313" key="1">
    <source>
        <dbReference type="EMBL" id="ORX48482.1"/>
    </source>
</evidence>
<reference evidence="1 2" key="1">
    <citation type="submission" date="2016-07" db="EMBL/GenBank/DDBJ databases">
        <title>Pervasive Adenine N6-methylation of Active Genes in Fungi.</title>
        <authorList>
            <consortium name="DOE Joint Genome Institute"/>
            <person name="Mondo S.J."/>
            <person name="Dannebaum R.O."/>
            <person name="Kuo R.C."/>
            <person name="Labutti K."/>
            <person name="Haridas S."/>
            <person name="Kuo A."/>
            <person name="Salamov A."/>
            <person name="Ahrendt S.R."/>
            <person name="Lipzen A."/>
            <person name="Sullivan W."/>
            <person name="Andreopoulos W.B."/>
            <person name="Clum A."/>
            <person name="Lindquist E."/>
            <person name="Daum C."/>
            <person name="Ramamoorthy G.K."/>
            <person name="Gryganskyi A."/>
            <person name="Culley D."/>
            <person name="Magnuson J.K."/>
            <person name="James T.Y."/>
            <person name="O'Malley M.A."/>
            <person name="Stajich J.E."/>
            <person name="Spatafora J.W."/>
            <person name="Visel A."/>
            <person name="Grigoriev I.V."/>
        </authorList>
    </citation>
    <scope>NUCLEOTIDE SEQUENCE [LARGE SCALE GENOMIC DNA]</scope>
    <source>
        <strain evidence="1 2">NRRL 3301</strain>
    </source>
</reference>
<dbReference type="InterPro" id="IPR036915">
    <property type="entry name" value="Cyclin-like_sf"/>
</dbReference>
<evidence type="ECO:0000313" key="2">
    <source>
        <dbReference type="Proteomes" id="UP000242146"/>
    </source>
</evidence>
<accession>A0A1X2G9H4</accession>
<name>A0A1X2G9H4_9FUNG</name>
<sequence>MTKYDLARHPTSSTVKMMARLLERITKTNDKRLNKFPKPGSPFVPFYGQSLPTISIDAYLIRILKYCPCSNETFLSLLVYFDRLTASGLRINSYNIHRLLIAGLMVSTKYFSDIFYTNTRYAKVGGIPVPELNALELAFLKANQFELHITVPELERYGDQLLDHYVREQERIHQNTKRFDASAATQCSQETGPFLTFDPNVCPTYRHSWHAGLSIPS</sequence>
<dbReference type="Gene3D" id="1.10.472.10">
    <property type="entry name" value="Cyclin-like"/>
    <property type="match status" value="1"/>
</dbReference>
<protein>
    <submittedName>
        <fullName evidence="1">Cyclin-domain-containing protein</fullName>
    </submittedName>
</protein>
<dbReference type="Pfam" id="PF08613">
    <property type="entry name" value="Cyclin"/>
    <property type="match status" value="1"/>
</dbReference>
<dbReference type="EMBL" id="MCGT01000029">
    <property type="protein sequence ID" value="ORX48482.1"/>
    <property type="molecule type" value="Genomic_DNA"/>
</dbReference>
<dbReference type="CDD" id="cd20558">
    <property type="entry name" value="CYCLIN_ScPCL7-like"/>
    <property type="match status" value="1"/>
</dbReference>